<sequence length="173" mass="17724">MPGAARQTGTARRGAAAALLLLLLPLAGCSGLPDAGGGPGIVGAGSLPVDVDAARRAIALYREAHGLGAVEVDPALNRVAQRQADAMARADTLSHTLAGDLSARVAAEGLRRGAEAENVSAGYPSFARALLGWQHSPGHDANLLFRPIRRIGIAAASAPGTRFKTYWALVMTD</sequence>
<proteinExistence type="predicted"/>
<dbReference type="Pfam" id="PF00188">
    <property type="entry name" value="CAP"/>
    <property type="match status" value="1"/>
</dbReference>
<dbReference type="PANTHER" id="PTHR31157">
    <property type="entry name" value="SCP DOMAIN-CONTAINING PROTEIN"/>
    <property type="match status" value="1"/>
</dbReference>
<organism evidence="2 3">
    <name type="scientific">Lichenibacterium ramalinae</name>
    <dbReference type="NCBI Taxonomy" id="2316527"/>
    <lineage>
        <taxon>Bacteria</taxon>
        <taxon>Pseudomonadati</taxon>
        <taxon>Pseudomonadota</taxon>
        <taxon>Alphaproteobacteria</taxon>
        <taxon>Hyphomicrobiales</taxon>
        <taxon>Lichenihabitantaceae</taxon>
        <taxon>Lichenibacterium</taxon>
    </lineage>
</organism>
<dbReference type="SUPFAM" id="SSF55797">
    <property type="entry name" value="PR-1-like"/>
    <property type="match status" value="1"/>
</dbReference>
<accession>A0A4Q2RI89</accession>
<name>A0A4Q2RI89_9HYPH</name>
<dbReference type="OrthoDB" id="7852865at2"/>
<dbReference type="InterPro" id="IPR014044">
    <property type="entry name" value="CAP_dom"/>
</dbReference>
<evidence type="ECO:0000313" key="3">
    <source>
        <dbReference type="Proteomes" id="UP000289411"/>
    </source>
</evidence>
<gene>
    <name evidence="2" type="ORF">D3272_01745</name>
</gene>
<dbReference type="CDD" id="cd05379">
    <property type="entry name" value="CAP_bacterial"/>
    <property type="match status" value="1"/>
</dbReference>
<reference evidence="2 3" key="1">
    <citation type="submission" date="2018-09" db="EMBL/GenBank/DDBJ databases">
        <authorList>
            <person name="Grouzdev D.S."/>
            <person name="Krutkina M.S."/>
        </authorList>
    </citation>
    <scope>NUCLEOTIDE SEQUENCE [LARGE SCALE GENOMIC DNA]</scope>
    <source>
        <strain evidence="2 3">RmlP001</strain>
    </source>
</reference>
<protein>
    <submittedName>
        <fullName evidence="2">CAP domain-containing protein</fullName>
    </submittedName>
</protein>
<dbReference type="InterPro" id="IPR035940">
    <property type="entry name" value="CAP_sf"/>
</dbReference>
<dbReference type="Proteomes" id="UP000289411">
    <property type="component" value="Unassembled WGS sequence"/>
</dbReference>
<reference evidence="2 3" key="2">
    <citation type="submission" date="2019-02" db="EMBL/GenBank/DDBJ databases">
        <title>'Lichenibacterium ramalinii' gen. nov. sp. nov., 'Lichenibacterium minor' gen. nov. sp. nov.</title>
        <authorList>
            <person name="Pankratov T."/>
        </authorList>
    </citation>
    <scope>NUCLEOTIDE SEQUENCE [LARGE SCALE GENOMIC DNA]</scope>
    <source>
        <strain evidence="2 3">RmlP001</strain>
    </source>
</reference>
<evidence type="ECO:0000313" key="2">
    <source>
        <dbReference type="EMBL" id="RYB07995.1"/>
    </source>
</evidence>
<dbReference type="AlphaFoldDB" id="A0A4Q2RI89"/>
<dbReference type="Gene3D" id="3.40.33.10">
    <property type="entry name" value="CAP"/>
    <property type="match status" value="1"/>
</dbReference>
<dbReference type="EMBL" id="QYBC01000001">
    <property type="protein sequence ID" value="RYB07995.1"/>
    <property type="molecule type" value="Genomic_DNA"/>
</dbReference>
<evidence type="ECO:0000259" key="1">
    <source>
        <dbReference type="Pfam" id="PF00188"/>
    </source>
</evidence>
<comment type="caution">
    <text evidence="2">The sequence shown here is derived from an EMBL/GenBank/DDBJ whole genome shotgun (WGS) entry which is preliminary data.</text>
</comment>
<dbReference type="PANTHER" id="PTHR31157:SF1">
    <property type="entry name" value="SCP DOMAIN-CONTAINING PROTEIN"/>
    <property type="match status" value="1"/>
</dbReference>
<keyword evidence="3" id="KW-1185">Reference proteome</keyword>
<feature type="domain" description="SCP" evidence="1">
    <location>
        <begin position="57"/>
        <end position="168"/>
    </location>
</feature>